<evidence type="ECO:0000313" key="1">
    <source>
        <dbReference type="EMBL" id="OCT76289.1"/>
    </source>
</evidence>
<proteinExistence type="predicted"/>
<reference evidence="2" key="1">
    <citation type="journal article" date="2016" name="Nature">
        <title>Genome evolution in the allotetraploid frog Xenopus laevis.</title>
        <authorList>
            <person name="Session A.M."/>
            <person name="Uno Y."/>
            <person name="Kwon T."/>
            <person name="Chapman J.A."/>
            <person name="Toyoda A."/>
            <person name="Takahashi S."/>
            <person name="Fukui A."/>
            <person name="Hikosaka A."/>
            <person name="Suzuki A."/>
            <person name="Kondo M."/>
            <person name="van Heeringen S.J."/>
            <person name="Quigley I."/>
            <person name="Heinz S."/>
            <person name="Ogino H."/>
            <person name="Ochi H."/>
            <person name="Hellsten U."/>
            <person name="Lyons J.B."/>
            <person name="Simakov O."/>
            <person name="Putnam N."/>
            <person name="Stites J."/>
            <person name="Kuroki Y."/>
            <person name="Tanaka T."/>
            <person name="Michiue T."/>
            <person name="Watanabe M."/>
            <person name="Bogdanovic O."/>
            <person name="Lister R."/>
            <person name="Georgiou G."/>
            <person name="Paranjpe S.S."/>
            <person name="van Kruijsbergen I."/>
            <person name="Shu S."/>
            <person name="Carlson J."/>
            <person name="Kinoshita T."/>
            <person name="Ohta Y."/>
            <person name="Mawaribuchi S."/>
            <person name="Jenkins J."/>
            <person name="Grimwood J."/>
            <person name="Schmutz J."/>
            <person name="Mitros T."/>
            <person name="Mozaffari S.V."/>
            <person name="Suzuki Y."/>
            <person name="Haramoto Y."/>
            <person name="Yamamoto T.S."/>
            <person name="Takagi C."/>
            <person name="Heald R."/>
            <person name="Miller K."/>
            <person name="Haudenschild C."/>
            <person name="Kitzman J."/>
            <person name="Nakayama T."/>
            <person name="Izutsu Y."/>
            <person name="Robert J."/>
            <person name="Fortriede J."/>
            <person name="Burns K."/>
            <person name="Lotay V."/>
            <person name="Karimi K."/>
            <person name="Yasuoka Y."/>
            <person name="Dichmann D.S."/>
            <person name="Flajnik M.F."/>
            <person name="Houston D.W."/>
            <person name="Shendure J."/>
            <person name="DuPasquier L."/>
            <person name="Vize P.D."/>
            <person name="Zorn A.M."/>
            <person name="Ito M."/>
            <person name="Marcotte E.M."/>
            <person name="Wallingford J.B."/>
            <person name="Ito Y."/>
            <person name="Asashima M."/>
            <person name="Ueno N."/>
            <person name="Matsuda Y."/>
            <person name="Veenstra G.J."/>
            <person name="Fujiyama A."/>
            <person name="Harland R.M."/>
            <person name="Taira M."/>
            <person name="Rokhsar D.S."/>
        </authorList>
    </citation>
    <scope>NUCLEOTIDE SEQUENCE [LARGE SCALE GENOMIC DNA]</scope>
    <source>
        <strain evidence="2">J</strain>
    </source>
</reference>
<dbReference type="AlphaFoldDB" id="A0A974CMP3"/>
<dbReference type="PANTHER" id="PTHR21301:SF10">
    <property type="entry name" value="REVERSE TRANSCRIPTASE DOMAIN-CONTAINING PROTEIN"/>
    <property type="match status" value="1"/>
</dbReference>
<evidence type="ECO:0000313" key="2">
    <source>
        <dbReference type="Proteomes" id="UP000694892"/>
    </source>
</evidence>
<sequence length="176" mass="20503">MGSTCAPSYANLYLGWWESRVASTKSEVEDKKLYVSFKERGYSPFSLKGAYKRAIDSDRQTLLTSNKRKVQSNTDGTKMIRLIEEYSAEHKKITNIISKHWHILQQDKQLKVTKPTWLTNKLKGCYRCGDCKTLREFCRRILEHVGDVKHKQNTSITNHINEHHNGNTRSNEIHYS</sequence>
<organism evidence="1 2">
    <name type="scientific">Xenopus laevis</name>
    <name type="common">African clawed frog</name>
    <dbReference type="NCBI Taxonomy" id="8355"/>
    <lineage>
        <taxon>Eukaryota</taxon>
        <taxon>Metazoa</taxon>
        <taxon>Chordata</taxon>
        <taxon>Craniata</taxon>
        <taxon>Vertebrata</taxon>
        <taxon>Euteleostomi</taxon>
        <taxon>Amphibia</taxon>
        <taxon>Batrachia</taxon>
        <taxon>Anura</taxon>
        <taxon>Pipoidea</taxon>
        <taxon>Pipidae</taxon>
        <taxon>Xenopodinae</taxon>
        <taxon>Xenopus</taxon>
        <taxon>Xenopus</taxon>
    </lineage>
</organism>
<dbReference type="Proteomes" id="UP000694892">
    <property type="component" value="Chromosome 6L"/>
</dbReference>
<name>A0A974CMP3_XENLA</name>
<accession>A0A974CMP3</accession>
<protein>
    <submittedName>
        <fullName evidence="1">Uncharacterized protein</fullName>
    </submittedName>
</protein>
<dbReference type="EMBL" id="CM004476">
    <property type="protein sequence ID" value="OCT76289.1"/>
    <property type="molecule type" value="Genomic_DNA"/>
</dbReference>
<dbReference type="PANTHER" id="PTHR21301">
    <property type="entry name" value="REVERSE TRANSCRIPTASE"/>
    <property type="match status" value="1"/>
</dbReference>
<gene>
    <name evidence="1" type="ORF">XELAEV_18031488mg</name>
</gene>